<dbReference type="Proteomes" id="UP000664096">
    <property type="component" value="Unassembled WGS sequence"/>
</dbReference>
<gene>
    <name evidence="3" type="ORF">JF539_24535</name>
</gene>
<keyword evidence="2" id="KW-1133">Transmembrane helix</keyword>
<comment type="caution">
    <text evidence="3">The sequence shown here is derived from an EMBL/GenBank/DDBJ whole genome shotgun (WGS) entry which is preliminary data.</text>
</comment>
<organism evidence="3 4">
    <name type="scientific">Roseibium aggregatum</name>
    <dbReference type="NCBI Taxonomy" id="187304"/>
    <lineage>
        <taxon>Bacteria</taxon>
        <taxon>Pseudomonadati</taxon>
        <taxon>Pseudomonadota</taxon>
        <taxon>Alphaproteobacteria</taxon>
        <taxon>Hyphomicrobiales</taxon>
        <taxon>Stappiaceae</taxon>
        <taxon>Roseibium</taxon>
    </lineage>
</organism>
<feature type="region of interest" description="Disordered" evidence="1">
    <location>
        <begin position="67"/>
        <end position="99"/>
    </location>
</feature>
<keyword evidence="2" id="KW-0812">Transmembrane</keyword>
<evidence type="ECO:0000256" key="2">
    <source>
        <dbReference type="SAM" id="Phobius"/>
    </source>
</evidence>
<dbReference type="AlphaFoldDB" id="A0A939EHZ3"/>
<feature type="compositionally biased region" description="Polar residues" evidence="1">
    <location>
        <begin position="87"/>
        <end position="99"/>
    </location>
</feature>
<sequence>MTKDEANDPVKASSQETPVRAKTQASPASGKSPPRKNELREARPLLQAIFLGLLLASGLVAAAAMANPGGKELSEELRVPVDIPAAPQSSGTRTTGRTF</sequence>
<protein>
    <submittedName>
        <fullName evidence="3">Uncharacterized protein</fullName>
    </submittedName>
</protein>
<name>A0A939EHZ3_9HYPH</name>
<evidence type="ECO:0000256" key="1">
    <source>
        <dbReference type="SAM" id="MobiDB-lite"/>
    </source>
</evidence>
<feature type="compositionally biased region" description="Polar residues" evidence="1">
    <location>
        <begin position="12"/>
        <end position="29"/>
    </location>
</feature>
<dbReference type="EMBL" id="JAEKJZ010000007">
    <property type="protein sequence ID" value="MBN9673546.1"/>
    <property type="molecule type" value="Genomic_DNA"/>
</dbReference>
<evidence type="ECO:0000313" key="4">
    <source>
        <dbReference type="Proteomes" id="UP000664096"/>
    </source>
</evidence>
<reference evidence="3" key="1">
    <citation type="submission" date="2020-12" db="EMBL/GenBank/DDBJ databases">
        <title>Oil enriched cultivation method for isolating marine PHA-producing bacteria.</title>
        <authorList>
            <person name="Zheng W."/>
            <person name="Yu S."/>
            <person name="Huang Y."/>
        </authorList>
    </citation>
    <scope>NUCLEOTIDE SEQUENCE</scope>
    <source>
        <strain evidence="3">SY-2-12</strain>
    </source>
</reference>
<keyword evidence="2" id="KW-0472">Membrane</keyword>
<accession>A0A939EHZ3</accession>
<proteinExistence type="predicted"/>
<evidence type="ECO:0000313" key="3">
    <source>
        <dbReference type="EMBL" id="MBN9673546.1"/>
    </source>
</evidence>
<dbReference type="RefSeq" id="WP_207143443.1">
    <property type="nucleotide sequence ID" value="NZ_JAEKJZ010000007.1"/>
</dbReference>
<feature type="region of interest" description="Disordered" evidence="1">
    <location>
        <begin position="1"/>
        <end position="40"/>
    </location>
</feature>
<feature type="transmembrane region" description="Helical" evidence="2">
    <location>
        <begin position="45"/>
        <end position="66"/>
    </location>
</feature>